<sequence length="179" mass="20374">MHHTMGEDTPFRGIERGHHVKLWCTGGTHVLGMVDAVDARSRVLRFDYPNPLPSHGMNEHRQTEVPFDGVLAIRHFSSTAVAALEARLTRLCIGHHVVASFLRHRRNSTRKCRGMLHDVDWSQRRLTLIETGDAMVVAFDDIACIERRRGFICLDSNPLPAQTPDWIRRYGGGWLRKSS</sequence>
<evidence type="ECO:0000313" key="2">
    <source>
        <dbReference type="Proteomes" id="UP000490980"/>
    </source>
</evidence>
<keyword evidence="2" id="KW-1185">Reference proteome</keyword>
<name>A0A7X5U6R6_9GAMM</name>
<evidence type="ECO:0000313" key="1">
    <source>
        <dbReference type="EMBL" id="NII04884.1"/>
    </source>
</evidence>
<reference evidence="1 2" key="1">
    <citation type="submission" date="2020-03" db="EMBL/GenBank/DDBJ databases">
        <authorList>
            <person name="Lai Q."/>
        </authorList>
    </citation>
    <scope>NUCLEOTIDE SEQUENCE [LARGE SCALE GENOMIC DNA]</scope>
    <source>
        <strain evidence="1 2">CCUG 25036</strain>
    </source>
</reference>
<dbReference type="EMBL" id="JAARLZ010000001">
    <property type="protein sequence ID" value="NII04884.1"/>
    <property type="molecule type" value="Genomic_DNA"/>
</dbReference>
<accession>A0A7X5U6R6</accession>
<protein>
    <submittedName>
        <fullName evidence="1">Uncharacterized protein</fullName>
    </submittedName>
</protein>
<proteinExistence type="predicted"/>
<organism evidence="1 2">
    <name type="scientific">Luteibacter anthropi</name>
    <dbReference type="NCBI Taxonomy" id="564369"/>
    <lineage>
        <taxon>Bacteria</taxon>
        <taxon>Pseudomonadati</taxon>
        <taxon>Pseudomonadota</taxon>
        <taxon>Gammaproteobacteria</taxon>
        <taxon>Lysobacterales</taxon>
        <taxon>Rhodanobacteraceae</taxon>
        <taxon>Luteibacter</taxon>
    </lineage>
</organism>
<dbReference type="RefSeq" id="WP_166945586.1">
    <property type="nucleotide sequence ID" value="NZ_JAARLZ010000001.1"/>
</dbReference>
<comment type="caution">
    <text evidence="1">The sequence shown here is derived from an EMBL/GenBank/DDBJ whole genome shotgun (WGS) entry which is preliminary data.</text>
</comment>
<dbReference type="Proteomes" id="UP000490980">
    <property type="component" value="Unassembled WGS sequence"/>
</dbReference>
<dbReference type="AlphaFoldDB" id="A0A7X5U6R6"/>
<gene>
    <name evidence="1" type="ORF">HBF25_00630</name>
</gene>